<dbReference type="AlphaFoldDB" id="A0A4S2N2H2"/>
<proteinExistence type="predicted"/>
<evidence type="ECO:0000313" key="2">
    <source>
        <dbReference type="EMBL" id="TGZ83359.1"/>
    </source>
</evidence>
<dbReference type="GO" id="GO:0019901">
    <property type="term" value="F:protein kinase binding"/>
    <property type="evidence" value="ECO:0007669"/>
    <property type="project" value="TreeGrafter"/>
</dbReference>
<dbReference type="Pfam" id="PF06658">
    <property type="entry name" value="DUF1168"/>
    <property type="match status" value="1"/>
</dbReference>
<dbReference type="OrthoDB" id="10067079at2759"/>
<accession>A0A4S2N2H2</accession>
<protein>
    <submittedName>
        <fullName evidence="2">DUF1168-domain-containing protein</fullName>
    </submittedName>
</protein>
<dbReference type="GO" id="GO:0005730">
    <property type="term" value="C:nucleolus"/>
    <property type="evidence" value="ECO:0007669"/>
    <property type="project" value="TreeGrafter"/>
</dbReference>
<feature type="compositionally biased region" description="Polar residues" evidence="1">
    <location>
        <begin position="1"/>
        <end position="20"/>
    </location>
</feature>
<name>A0A4S2N2H2_9PEZI</name>
<keyword evidence="3" id="KW-1185">Reference proteome</keyword>
<reference evidence="2 3" key="1">
    <citation type="submission" date="2019-04" db="EMBL/GenBank/DDBJ databases">
        <title>Comparative genomics and transcriptomics to analyze fruiting body development in filamentous ascomycetes.</title>
        <authorList>
            <consortium name="DOE Joint Genome Institute"/>
            <person name="Lutkenhaus R."/>
            <person name="Traeger S."/>
            <person name="Breuer J."/>
            <person name="Kuo A."/>
            <person name="Lipzen A."/>
            <person name="Pangilinan J."/>
            <person name="Dilworth D."/>
            <person name="Sandor L."/>
            <person name="Poggeler S."/>
            <person name="Barry K."/>
            <person name="Grigoriev I.V."/>
            <person name="Nowrousian M."/>
        </authorList>
    </citation>
    <scope>NUCLEOTIDE SEQUENCE [LARGE SCALE GENOMIC DNA]</scope>
    <source>
        <strain evidence="2 3">CBS 389.68</strain>
    </source>
</reference>
<dbReference type="EMBL" id="ML220114">
    <property type="protein sequence ID" value="TGZ83359.1"/>
    <property type="molecule type" value="Genomic_DNA"/>
</dbReference>
<dbReference type="GO" id="GO:0003725">
    <property type="term" value="F:double-stranded RNA binding"/>
    <property type="evidence" value="ECO:0007669"/>
    <property type="project" value="InterPro"/>
</dbReference>
<feature type="region of interest" description="Disordered" evidence="1">
    <location>
        <begin position="1"/>
        <end position="204"/>
    </location>
</feature>
<feature type="compositionally biased region" description="Basic and acidic residues" evidence="1">
    <location>
        <begin position="89"/>
        <end position="127"/>
    </location>
</feature>
<feature type="compositionally biased region" description="Basic and acidic residues" evidence="1">
    <location>
        <begin position="165"/>
        <end position="181"/>
    </location>
</feature>
<dbReference type="InterPro" id="IPR009548">
    <property type="entry name" value="Prkrip1"/>
</dbReference>
<sequence>MSSNSTPASEATRTDQISSRPTKRRALSPASTQAAQLDRLMKNPERPVHIPIPPKGPSLPPPPEIVANVQGSSAGAGSGEFHVYKASRRREYERLRIMDEEVRKEEEAAEFERKKEEMRRKDEEKTAKNRKKRERKKKGKTAGEKNALGGEPKNKDPHSAAPGESGKKVGPDAKEDYRDEGNEVQNAPVAVEEEKGLVIHDDDE</sequence>
<dbReference type="GO" id="GO:0004860">
    <property type="term" value="F:protein kinase inhibitor activity"/>
    <property type="evidence" value="ECO:0007669"/>
    <property type="project" value="TreeGrafter"/>
</dbReference>
<dbReference type="PANTHER" id="PTHR13507">
    <property type="entry name" value="PRKR-INTERACTING PROTEIN 1"/>
    <property type="match status" value="1"/>
</dbReference>
<feature type="compositionally biased region" description="Basic residues" evidence="1">
    <location>
        <begin position="128"/>
        <end position="140"/>
    </location>
</feature>
<dbReference type="InParanoid" id="A0A4S2N2H2"/>
<dbReference type="PANTHER" id="PTHR13507:SF0">
    <property type="entry name" value="PRKR-INTERACTING PROTEIN 1"/>
    <property type="match status" value="1"/>
</dbReference>
<feature type="compositionally biased region" description="Pro residues" evidence="1">
    <location>
        <begin position="50"/>
        <end position="64"/>
    </location>
</feature>
<dbReference type="Proteomes" id="UP000298138">
    <property type="component" value="Unassembled WGS sequence"/>
</dbReference>
<evidence type="ECO:0000313" key="3">
    <source>
        <dbReference type="Proteomes" id="UP000298138"/>
    </source>
</evidence>
<evidence type="ECO:0000256" key="1">
    <source>
        <dbReference type="SAM" id="MobiDB-lite"/>
    </source>
</evidence>
<gene>
    <name evidence="2" type="ORF">EX30DRAFT_339547</name>
</gene>
<feature type="compositionally biased region" description="Basic and acidic residues" evidence="1">
    <location>
        <begin position="192"/>
        <end position="204"/>
    </location>
</feature>
<dbReference type="STRING" id="341454.A0A4S2N2H2"/>
<organism evidence="2 3">
    <name type="scientific">Ascodesmis nigricans</name>
    <dbReference type="NCBI Taxonomy" id="341454"/>
    <lineage>
        <taxon>Eukaryota</taxon>
        <taxon>Fungi</taxon>
        <taxon>Dikarya</taxon>
        <taxon>Ascomycota</taxon>
        <taxon>Pezizomycotina</taxon>
        <taxon>Pezizomycetes</taxon>
        <taxon>Pezizales</taxon>
        <taxon>Ascodesmidaceae</taxon>
        <taxon>Ascodesmis</taxon>
    </lineage>
</organism>
<feature type="compositionally biased region" description="Basic and acidic residues" evidence="1">
    <location>
        <begin position="39"/>
        <end position="48"/>
    </location>
</feature>